<evidence type="ECO:0000256" key="1">
    <source>
        <dbReference type="SAM" id="SignalP"/>
    </source>
</evidence>
<accession>A0AAI9TX74</accession>
<name>A0AAI9TX74_9PEZI</name>
<evidence type="ECO:0000313" key="3">
    <source>
        <dbReference type="Proteomes" id="UP001239795"/>
    </source>
</evidence>
<keyword evidence="3" id="KW-1185">Reference proteome</keyword>
<protein>
    <recommendedName>
        <fullName evidence="4">Secreted protein</fullName>
    </recommendedName>
</protein>
<dbReference type="Proteomes" id="UP001239795">
    <property type="component" value="Unassembled WGS sequence"/>
</dbReference>
<gene>
    <name evidence="2" type="ORF">CMEL01_10538</name>
</gene>
<evidence type="ECO:0000313" key="2">
    <source>
        <dbReference type="EMBL" id="KAK1446295.1"/>
    </source>
</evidence>
<proteinExistence type="predicted"/>
<reference evidence="2 3" key="1">
    <citation type="submission" date="2016-10" db="EMBL/GenBank/DDBJ databases">
        <title>The genome sequence of Colletotrichum fioriniae PJ7.</title>
        <authorList>
            <person name="Baroncelli R."/>
        </authorList>
    </citation>
    <scope>NUCLEOTIDE SEQUENCE [LARGE SCALE GENOMIC DNA]</scope>
    <source>
        <strain evidence="2">Col 31</strain>
    </source>
</reference>
<feature type="chain" id="PRO_5042473571" description="Secreted protein" evidence="1">
    <location>
        <begin position="18"/>
        <end position="90"/>
    </location>
</feature>
<sequence>MAFLLLLLLLLLRNMRAPRHVSHVRLNPQRVRKESPYLKPLVTCPLDIDHQCLTSGCRRLAPTPTKDFKPPTNTRAANTTIAANKSLAGG</sequence>
<dbReference type="EMBL" id="MLGG01000090">
    <property type="protein sequence ID" value="KAK1446295.1"/>
    <property type="molecule type" value="Genomic_DNA"/>
</dbReference>
<evidence type="ECO:0008006" key="4">
    <source>
        <dbReference type="Google" id="ProtNLM"/>
    </source>
</evidence>
<comment type="caution">
    <text evidence="2">The sequence shown here is derived from an EMBL/GenBank/DDBJ whole genome shotgun (WGS) entry which is preliminary data.</text>
</comment>
<keyword evidence="1" id="KW-0732">Signal</keyword>
<organism evidence="2 3">
    <name type="scientific">Colletotrichum melonis</name>
    <dbReference type="NCBI Taxonomy" id="1209925"/>
    <lineage>
        <taxon>Eukaryota</taxon>
        <taxon>Fungi</taxon>
        <taxon>Dikarya</taxon>
        <taxon>Ascomycota</taxon>
        <taxon>Pezizomycotina</taxon>
        <taxon>Sordariomycetes</taxon>
        <taxon>Hypocreomycetidae</taxon>
        <taxon>Glomerellales</taxon>
        <taxon>Glomerellaceae</taxon>
        <taxon>Colletotrichum</taxon>
        <taxon>Colletotrichum acutatum species complex</taxon>
    </lineage>
</organism>
<feature type="signal peptide" evidence="1">
    <location>
        <begin position="1"/>
        <end position="17"/>
    </location>
</feature>
<dbReference type="AlphaFoldDB" id="A0AAI9TX74"/>